<protein>
    <submittedName>
        <fullName evidence="1">Uncharacterized protein</fullName>
    </submittedName>
</protein>
<keyword evidence="1" id="KW-0614">Plasmid</keyword>
<evidence type="ECO:0000313" key="1">
    <source>
        <dbReference type="EMBL" id="APG95374.1"/>
    </source>
</evidence>
<dbReference type="OrthoDB" id="8081994at2"/>
<organism evidence="1 2">
    <name type="scientific">Sinorhizobium americanum</name>
    <dbReference type="NCBI Taxonomy" id="194963"/>
    <lineage>
        <taxon>Bacteria</taxon>
        <taxon>Pseudomonadati</taxon>
        <taxon>Pseudomonadota</taxon>
        <taxon>Alphaproteobacteria</taxon>
        <taxon>Hyphomicrobiales</taxon>
        <taxon>Rhizobiaceae</taxon>
        <taxon>Sinorhizobium/Ensifer group</taxon>
        <taxon>Sinorhizobium</taxon>
    </lineage>
</organism>
<geneLocation type="plasmid" evidence="1 2">
    <name>C</name>
</geneLocation>
<dbReference type="KEGG" id="same:SAMCFNEI73_pC1670"/>
<reference evidence="1 2" key="1">
    <citation type="submission" date="2015-10" db="EMBL/GenBank/DDBJ databases">
        <title>Genomic differences between typical nodule nitrogen-fixing rhizobial strains and those coming from bean seeds.</title>
        <authorList>
            <person name="Peralta H."/>
            <person name="Aguilar-Vera A."/>
            <person name="Diaz R."/>
            <person name="Mora Y."/>
            <person name="Martinez-Batallar G."/>
            <person name="Salazar E."/>
            <person name="Vargas-Lagunas C."/>
            <person name="Encarnacion S."/>
            <person name="Girard L."/>
            <person name="Mora J."/>
        </authorList>
    </citation>
    <scope>NUCLEOTIDE SEQUENCE [LARGE SCALE GENOMIC DNA]</scope>
    <source>
        <strain evidence="1 2">CFNEI 73</strain>
        <plasmid evidence="1 2">C</plasmid>
    </source>
</reference>
<dbReference type="Proteomes" id="UP000182306">
    <property type="component" value="Plasmid C"/>
</dbReference>
<dbReference type="AlphaFoldDB" id="A0A1L3LZ73"/>
<name>A0A1L3LZ73_9HYPH</name>
<dbReference type="RefSeq" id="WP_026614330.1">
    <property type="nucleotide sequence ID" value="NZ_CP013110.1"/>
</dbReference>
<accession>A0A1L3LZ73</accession>
<keyword evidence="2" id="KW-1185">Reference proteome</keyword>
<gene>
    <name evidence="1" type="ORF">SAMCFNEI73_pC1670</name>
</gene>
<sequence length="98" mass="11128">MATVTYVRTIKYVAEILGEDPELLQAIVSNDDNLTYGSIISVYNGEDESITALTDDGMEELEQMLSYARRSTQEWNDFLDSFVDDEELIARIKAKSPR</sequence>
<evidence type="ECO:0000313" key="2">
    <source>
        <dbReference type="Proteomes" id="UP000182306"/>
    </source>
</evidence>
<dbReference type="EMBL" id="CP013110">
    <property type="protein sequence ID" value="APG95374.1"/>
    <property type="molecule type" value="Genomic_DNA"/>
</dbReference>
<proteinExistence type="predicted"/>